<evidence type="ECO:0000256" key="1">
    <source>
        <dbReference type="SAM" id="MobiDB-lite"/>
    </source>
</evidence>
<evidence type="ECO:0000313" key="3">
    <source>
        <dbReference type="EMBL" id="MBM7121370.1"/>
    </source>
</evidence>
<gene>
    <name evidence="3" type="ORF">ISP20_09415</name>
</gene>
<accession>A0ABS2JRD1</accession>
<evidence type="ECO:0000256" key="2">
    <source>
        <dbReference type="SAM" id="Phobius"/>
    </source>
</evidence>
<comment type="caution">
    <text evidence="3">The sequence shown here is derived from an EMBL/GenBank/DDBJ whole genome shotgun (WGS) entry which is preliminary data.</text>
</comment>
<protein>
    <submittedName>
        <fullName evidence="3">Uncharacterized protein</fullName>
    </submittedName>
</protein>
<keyword evidence="2" id="KW-0812">Transmembrane</keyword>
<keyword evidence="2" id="KW-1133">Transmembrane helix</keyword>
<name>A0ABS2JRD1_9GAMM</name>
<feature type="transmembrane region" description="Helical" evidence="2">
    <location>
        <begin position="6"/>
        <end position="23"/>
    </location>
</feature>
<feature type="transmembrane region" description="Helical" evidence="2">
    <location>
        <begin position="120"/>
        <end position="143"/>
    </location>
</feature>
<reference evidence="3 4" key="1">
    <citation type="submission" date="2020-10" db="EMBL/GenBank/DDBJ databases">
        <title>Phylogeny of dyella-like bacteria.</title>
        <authorList>
            <person name="Fu J."/>
        </authorList>
    </citation>
    <scope>NUCLEOTIDE SEQUENCE [LARGE SCALE GENOMIC DNA]</scope>
    <source>
        <strain evidence="3 4">THG-B117</strain>
    </source>
</reference>
<feature type="transmembrane region" description="Helical" evidence="2">
    <location>
        <begin position="163"/>
        <end position="183"/>
    </location>
</feature>
<organism evidence="3 4">
    <name type="scientific">Dyella kyungheensis</name>
    <dbReference type="NCBI Taxonomy" id="1242174"/>
    <lineage>
        <taxon>Bacteria</taxon>
        <taxon>Pseudomonadati</taxon>
        <taxon>Pseudomonadota</taxon>
        <taxon>Gammaproteobacteria</taxon>
        <taxon>Lysobacterales</taxon>
        <taxon>Rhodanobacteraceae</taxon>
        <taxon>Dyella</taxon>
    </lineage>
</organism>
<evidence type="ECO:0000313" key="4">
    <source>
        <dbReference type="Proteomes" id="UP001430065"/>
    </source>
</evidence>
<proteinExistence type="predicted"/>
<feature type="compositionally biased region" description="Basic residues" evidence="1">
    <location>
        <begin position="234"/>
        <end position="243"/>
    </location>
</feature>
<sequence length="243" mass="26414">MNIYLGGAFFALLILGGICFMVTQVRGKYASSVHIIWYLFSLSFCAAFIGLRWARAVGAMDAMGNPGNETGKWVVATMNFSMDLQADFYVLSALVLLVVGPQCLSYVLSGLFGCASRPRFVSFWVSVFTWGMAKSFAITAGVLLVVDSFGSGQGWHGFDAKFAIKYACLALILLLFAFASLLGQASVDEIPILANGRHFGPLRMLLARIDQWMVRHRSDEAGLNEHSTGSQSTGRKRIVSGAI</sequence>
<feature type="transmembrane region" description="Helical" evidence="2">
    <location>
        <begin position="35"/>
        <end position="54"/>
    </location>
</feature>
<dbReference type="RefSeq" id="WP_204635765.1">
    <property type="nucleotide sequence ID" value="NZ_JADIKC010000003.1"/>
</dbReference>
<feature type="region of interest" description="Disordered" evidence="1">
    <location>
        <begin position="222"/>
        <end position="243"/>
    </location>
</feature>
<keyword evidence="4" id="KW-1185">Reference proteome</keyword>
<keyword evidence="2" id="KW-0472">Membrane</keyword>
<dbReference type="Proteomes" id="UP001430065">
    <property type="component" value="Unassembled WGS sequence"/>
</dbReference>
<dbReference type="EMBL" id="JADIKC010000003">
    <property type="protein sequence ID" value="MBM7121370.1"/>
    <property type="molecule type" value="Genomic_DNA"/>
</dbReference>
<feature type="transmembrane region" description="Helical" evidence="2">
    <location>
        <begin position="88"/>
        <end position="108"/>
    </location>
</feature>